<evidence type="ECO:0000313" key="1">
    <source>
        <dbReference type="EMBL" id="SHH13450.1"/>
    </source>
</evidence>
<organism evidence="1 2">
    <name type="scientific">Asaccharospora irregularis DSM 2635</name>
    <dbReference type="NCBI Taxonomy" id="1121321"/>
    <lineage>
        <taxon>Bacteria</taxon>
        <taxon>Bacillati</taxon>
        <taxon>Bacillota</taxon>
        <taxon>Clostridia</taxon>
        <taxon>Peptostreptococcales</taxon>
        <taxon>Peptostreptococcaceae</taxon>
        <taxon>Asaccharospora</taxon>
    </lineage>
</organism>
<sequence length="91" mass="9665">MDTVPKKSALGGNYELINPKDIDKALYLQINGAKITHEQLSKLAADIGFGNIQIGATGATTLTTVSSSSDTKSLAGENKVIRLMLIKNTDM</sequence>
<dbReference type="EMBL" id="FQWX01000021">
    <property type="protein sequence ID" value="SHH13450.1"/>
    <property type="molecule type" value="Genomic_DNA"/>
</dbReference>
<proteinExistence type="predicted"/>
<gene>
    <name evidence="1" type="ORF">SAMN04488530_12134</name>
</gene>
<dbReference type="Proteomes" id="UP000243255">
    <property type="component" value="Unassembled WGS sequence"/>
</dbReference>
<dbReference type="AlphaFoldDB" id="A0A1M5QI26"/>
<protein>
    <submittedName>
        <fullName evidence="1">Uncharacterized protein</fullName>
    </submittedName>
</protein>
<dbReference type="STRING" id="1121321.SAMN04488530_12134"/>
<accession>A0A1M5QI26</accession>
<name>A0A1M5QI26_9FIRM</name>
<evidence type="ECO:0000313" key="2">
    <source>
        <dbReference type="Proteomes" id="UP000243255"/>
    </source>
</evidence>
<keyword evidence="2" id="KW-1185">Reference proteome</keyword>
<reference evidence="2" key="1">
    <citation type="submission" date="2016-11" db="EMBL/GenBank/DDBJ databases">
        <authorList>
            <person name="Varghese N."/>
            <person name="Submissions S."/>
        </authorList>
    </citation>
    <scope>NUCLEOTIDE SEQUENCE [LARGE SCALE GENOMIC DNA]</scope>
    <source>
        <strain evidence="2">DSM 2635</strain>
    </source>
</reference>